<protein>
    <submittedName>
        <fullName evidence="2">Uncharacterized protein</fullName>
    </submittedName>
</protein>
<sequence>MPRKQHMGNKPPRRNSPSTIKRNTWINDTDPLQLIRMPPTAGNEILLDVRKVDNTLGVTIAPSLPATARSLIALGILPR</sequence>
<keyword evidence="3" id="KW-1185">Reference proteome</keyword>
<dbReference type="Proteomes" id="UP000177622">
    <property type="component" value="Unassembled WGS sequence"/>
</dbReference>
<feature type="region of interest" description="Disordered" evidence="1">
    <location>
        <begin position="1"/>
        <end position="25"/>
    </location>
</feature>
<evidence type="ECO:0000313" key="2">
    <source>
        <dbReference type="EMBL" id="OGE50798.1"/>
    </source>
</evidence>
<organism evidence="2 3">
    <name type="scientific">Penicillium arizonense</name>
    <dbReference type="NCBI Taxonomy" id="1835702"/>
    <lineage>
        <taxon>Eukaryota</taxon>
        <taxon>Fungi</taxon>
        <taxon>Dikarya</taxon>
        <taxon>Ascomycota</taxon>
        <taxon>Pezizomycotina</taxon>
        <taxon>Eurotiomycetes</taxon>
        <taxon>Eurotiomycetidae</taxon>
        <taxon>Eurotiales</taxon>
        <taxon>Aspergillaceae</taxon>
        <taxon>Penicillium</taxon>
    </lineage>
</organism>
<comment type="caution">
    <text evidence="2">The sequence shown here is derived from an EMBL/GenBank/DDBJ whole genome shotgun (WGS) entry which is preliminary data.</text>
</comment>
<dbReference type="EMBL" id="LXJU01000015">
    <property type="protein sequence ID" value="OGE50798.1"/>
    <property type="molecule type" value="Genomic_DNA"/>
</dbReference>
<dbReference type="AlphaFoldDB" id="A0A1F5LC43"/>
<reference evidence="2 3" key="1">
    <citation type="journal article" date="2016" name="Sci. Rep.">
        <title>Penicillium arizonense, a new, genome sequenced fungal species, reveals a high chemical diversity in secreted metabolites.</title>
        <authorList>
            <person name="Grijseels S."/>
            <person name="Nielsen J.C."/>
            <person name="Randelovic M."/>
            <person name="Nielsen J."/>
            <person name="Nielsen K.F."/>
            <person name="Workman M."/>
            <person name="Frisvad J.C."/>
        </authorList>
    </citation>
    <scope>NUCLEOTIDE SEQUENCE [LARGE SCALE GENOMIC DNA]</scope>
    <source>
        <strain evidence="2 3">CBS 141311</strain>
    </source>
</reference>
<evidence type="ECO:0000313" key="3">
    <source>
        <dbReference type="Proteomes" id="UP000177622"/>
    </source>
</evidence>
<evidence type="ECO:0000256" key="1">
    <source>
        <dbReference type="SAM" id="MobiDB-lite"/>
    </source>
</evidence>
<accession>A0A1F5LC43</accession>
<feature type="compositionally biased region" description="Basic residues" evidence="1">
    <location>
        <begin position="1"/>
        <end position="13"/>
    </location>
</feature>
<dbReference type="GeneID" id="34578605"/>
<dbReference type="RefSeq" id="XP_022486244.1">
    <property type="nucleotide sequence ID" value="XM_022633871.1"/>
</dbReference>
<proteinExistence type="predicted"/>
<feature type="compositionally biased region" description="Polar residues" evidence="1">
    <location>
        <begin position="15"/>
        <end position="25"/>
    </location>
</feature>
<name>A0A1F5LC43_PENAI</name>
<gene>
    <name evidence="2" type="ORF">PENARI_c015G09746</name>
</gene>